<name>A0A9W6CFM3_9FIRM</name>
<dbReference type="Gene3D" id="1.10.10.60">
    <property type="entry name" value="Homeodomain-like"/>
    <property type="match status" value="1"/>
</dbReference>
<protein>
    <recommendedName>
        <fullName evidence="3">HTH tetR-type domain-containing protein</fullName>
    </recommendedName>
</protein>
<feature type="domain" description="HTH tetR-type" evidence="3">
    <location>
        <begin position="10"/>
        <end position="70"/>
    </location>
</feature>
<reference evidence="4" key="1">
    <citation type="submission" date="2022-11" db="EMBL/GenBank/DDBJ databases">
        <title>Draft genome sequence of Sellimonas catena strain 18CBH55.</title>
        <authorList>
            <person name="Atsushi H."/>
            <person name="Moriya O."/>
            <person name="Mitsuo S."/>
        </authorList>
    </citation>
    <scope>NUCLEOTIDE SEQUENCE</scope>
    <source>
        <strain evidence="4">18CBH55</strain>
    </source>
</reference>
<gene>
    <name evidence="4" type="ORF">Selli2_29420</name>
</gene>
<dbReference type="AlphaFoldDB" id="A0A9W6CFM3"/>
<accession>A0A9W6CFM3</accession>
<dbReference type="GO" id="GO:0003677">
    <property type="term" value="F:DNA binding"/>
    <property type="evidence" value="ECO:0007669"/>
    <property type="project" value="UniProtKB-UniRule"/>
</dbReference>
<dbReference type="PROSITE" id="PS50977">
    <property type="entry name" value="HTH_TETR_2"/>
    <property type="match status" value="1"/>
</dbReference>
<dbReference type="Proteomes" id="UP001145094">
    <property type="component" value="Unassembled WGS sequence"/>
</dbReference>
<evidence type="ECO:0000313" key="5">
    <source>
        <dbReference type="Proteomes" id="UP001145094"/>
    </source>
</evidence>
<reference evidence="4" key="2">
    <citation type="submission" date="2022-11" db="EMBL/GenBank/DDBJ databases">
        <title>Draft genome sequence of Sellimonas catena strain 18CBH55.</title>
        <authorList>
            <person name="Hisatomi A."/>
            <person name="Ohkuma M."/>
            <person name="Sakamoto M."/>
        </authorList>
    </citation>
    <scope>NUCLEOTIDE SEQUENCE</scope>
    <source>
        <strain evidence="4">18CBH55</strain>
    </source>
</reference>
<feature type="DNA-binding region" description="H-T-H motif" evidence="2">
    <location>
        <begin position="33"/>
        <end position="52"/>
    </location>
</feature>
<evidence type="ECO:0000256" key="1">
    <source>
        <dbReference type="ARBA" id="ARBA00023125"/>
    </source>
</evidence>
<keyword evidence="1 2" id="KW-0238">DNA-binding</keyword>
<dbReference type="RefSeq" id="WP_118635592.1">
    <property type="nucleotide sequence ID" value="NZ_BSCH01000022.1"/>
</dbReference>
<evidence type="ECO:0000256" key="2">
    <source>
        <dbReference type="PROSITE-ProRule" id="PRU00335"/>
    </source>
</evidence>
<dbReference type="EMBL" id="BSCH01000022">
    <property type="protein sequence ID" value="GLG91515.1"/>
    <property type="molecule type" value="Genomic_DNA"/>
</dbReference>
<organism evidence="4 5">
    <name type="scientific">Sellimonas catena</name>
    <dbReference type="NCBI Taxonomy" id="2994035"/>
    <lineage>
        <taxon>Bacteria</taxon>
        <taxon>Bacillati</taxon>
        <taxon>Bacillota</taxon>
        <taxon>Clostridia</taxon>
        <taxon>Lachnospirales</taxon>
        <taxon>Lachnospiraceae</taxon>
        <taxon>Sellimonas</taxon>
    </lineage>
</organism>
<sequence>MKRNEKYFKGLTRRDYIAKANEIIHREGISAVTIRRIAKEMECSTASLYRYFDSRDELLYYAELGELNYYIQRLNAAEKHWKNVWDIYVGVWYCYSMEAFRKPEAYNLLFFENNNNKLRVSIREYYKMFPENLMLSNRVFHEMLQTGDFMGRDFEMCRKCIRSNAIGYDNAVSLNRMVCLLFKGYFKTVCDDGIEEKDVNGRVRLFIRDIEKLVRMFAKDLKGYKEYQIQ</sequence>
<comment type="caution">
    <text evidence="4">The sequence shown here is derived from an EMBL/GenBank/DDBJ whole genome shotgun (WGS) entry which is preliminary data.</text>
</comment>
<dbReference type="InterPro" id="IPR009057">
    <property type="entry name" value="Homeodomain-like_sf"/>
</dbReference>
<evidence type="ECO:0000313" key="4">
    <source>
        <dbReference type="EMBL" id="GLG91515.1"/>
    </source>
</evidence>
<dbReference type="InterPro" id="IPR001647">
    <property type="entry name" value="HTH_TetR"/>
</dbReference>
<proteinExistence type="predicted"/>
<reference evidence="4" key="3">
    <citation type="journal article" date="2023" name="Int. J. Syst. Evol. Microbiol.">
        <title>Sellimonas catena sp. nov., isolated from human faeces.</title>
        <authorList>
            <person name="Hisatomi A."/>
            <person name="Ohkuma M."/>
            <person name="Sakamoto M."/>
        </authorList>
    </citation>
    <scope>NUCLEOTIDE SEQUENCE</scope>
    <source>
        <strain evidence="4">18CBH55</strain>
    </source>
</reference>
<evidence type="ECO:0000259" key="3">
    <source>
        <dbReference type="PROSITE" id="PS50977"/>
    </source>
</evidence>
<dbReference type="SUPFAM" id="SSF46689">
    <property type="entry name" value="Homeodomain-like"/>
    <property type="match status" value="1"/>
</dbReference>
<dbReference type="Pfam" id="PF00440">
    <property type="entry name" value="TetR_N"/>
    <property type="match status" value="1"/>
</dbReference>